<accession>A0ABU4HMI7</accession>
<dbReference type="PROSITE" id="PS51257">
    <property type="entry name" value="PROKAR_LIPOPROTEIN"/>
    <property type="match status" value="1"/>
</dbReference>
<evidence type="ECO:0000313" key="3">
    <source>
        <dbReference type="EMBL" id="MDW5594526.1"/>
    </source>
</evidence>
<name>A0ABU4HMI7_9ACTN</name>
<reference evidence="3 4" key="2">
    <citation type="submission" date="2023-10" db="EMBL/GenBank/DDBJ databases">
        <authorList>
            <person name="Han X.F."/>
        </authorList>
    </citation>
    <scope>NUCLEOTIDE SEQUENCE [LARGE SCALE GENOMIC DNA]</scope>
    <source>
        <strain evidence="3 4">KCTC 39840</strain>
    </source>
</reference>
<keyword evidence="4" id="KW-1185">Reference proteome</keyword>
<sequence>MTRPLIRAALAALLASAALAVAGCGASVTVGGITIDHEKAQKMVVDNLSGNGEQISARAAVCPEDVDAEKGATFDCAVTWENGGRGSATVHIDSDDGDVSFTTADVTFPAAAIDPAETEAFVRENMTFKTGERAVVDCPDGIVSTPGTSFRCDLDVGGSKGTITLHITSREGDVRFTERDVRDAA</sequence>
<reference evidence="4" key="1">
    <citation type="submission" date="2023-07" db="EMBL/GenBank/DDBJ databases">
        <title>Conexibacter stalactiti sp. nov., isolated from stalactites in a lava cave and emended description of the genus Conexibacter.</title>
        <authorList>
            <person name="Lee S.D."/>
        </authorList>
    </citation>
    <scope>NUCLEOTIDE SEQUENCE [LARGE SCALE GENOMIC DNA]</scope>
    <source>
        <strain evidence="4">KCTC 39840</strain>
    </source>
</reference>
<feature type="domain" description="DUF4333" evidence="2">
    <location>
        <begin position="20"/>
        <end position="97"/>
    </location>
</feature>
<evidence type="ECO:0000313" key="4">
    <source>
        <dbReference type="Proteomes" id="UP001284601"/>
    </source>
</evidence>
<proteinExistence type="predicted"/>
<dbReference type="RefSeq" id="WP_318596795.1">
    <property type="nucleotide sequence ID" value="NZ_JAWSTH010000018.1"/>
</dbReference>
<feature type="signal peptide" evidence="1">
    <location>
        <begin position="1"/>
        <end position="22"/>
    </location>
</feature>
<protein>
    <submittedName>
        <fullName evidence="3">DUF4333 domain-containing protein</fullName>
    </submittedName>
</protein>
<evidence type="ECO:0000259" key="2">
    <source>
        <dbReference type="Pfam" id="PF14230"/>
    </source>
</evidence>
<feature type="domain" description="DUF4333" evidence="2">
    <location>
        <begin position="108"/>
        <end position="172"/>
    </location>
</feature>
<dbReference type="Pfam" id="PF14230">
    <property type="entry name" value="DUF4333"/>
    <property type="match status" value="2"/>
</dbReference>
<gene>
    <name evidence="3" type="ORF">R7226_09275</name>
</gene>
<comment type="caution">
    <text evidence="3">The sequence shown here is derived from an EMBL/GenBank/DDBJ whole genome shotgun (WGS) entry which is preliminary data.</text>
</comment>
<organism evidence="3 4">
    <name type="scientific">Conexibacter stalactiti</name>
    <dbReference type="NCBI Taxonomy" id="1940611"/>
    <lineage>
        <taxon>Bacteria</taxon>
        <taxon>Bacillati</taxon>
        <taxon>Actinomycetota</taxon>
        <taxon>Thermoleophilia</taxon>
        <taxon>Solirubrobacterales</taxon>
        <taxon>Conexibacteraceae</taxon>
        <taxon>Conexibacter</taxon>
    </lineage>
</organism>
<dbReference type="Proteomes" id="UP001284601">
    <property type="component" value="Unassembled WGS sequence"/>
</dbReference>
<evidence type="ECO:0000256" key="1">
    <source>
        <dbReference type="SAM" id="SignalP"/>
    </source>
</evidence>
<feature type="chain" id="PRO_5045764621" evidence="1">
    <location>
        <begin position="23"/>
        <end position="185"/>
    </location>
</feature>
<keyword evidence="1" id="KW-0732">Signal</keyword>
<dbReference type="InterPro" id="IPR025637">
    <property type="entry name" value="DUF4333"/>
</dbReference>
<dbReference type="EMBL" id="JAWSTH010000018">
    <property type="protein sequence ID" value="MDW5594526.1"/>
    <property type="molecule type" value="Genomic_DNA"/>
</dbReference>